<evidence type="ECO:0000256" key="3">
    <source>
        <dbReference type="ARBA" id="ARBA00023163"/>
    </source>
</evidence>
<proteinExistence type="predicted"/>
<dbReference type="RefSeq" id="WP_114790923.1">
    <property type="nucleotide sequence ID" value="NZ_CP139960.1"/>
</dbReference>
<dbReference type="PANTHER" id="PTHR47506:SF1">
    <property type="entry name" value="HTH-TYPE TRANSCRIPTIONAL REGULATOR YJDC"/>
    <property type="match status" value="1"/>
</dbReference>
<dbReference type="InterPro" id="IPR009057">
    <property type="entry name" value="Homeodomain-like_sf"/>
</dbReference>
<organism evidence="6 7">
    <name type="scientific">Niabella yanshanensis</name>
    <dbReference type="NCBI Taxonomy" id="577386"/>
    <lineage>
        <taxon>Bacteria</taxon>
        <taxon>Pseudomonadati</taxon>
        <taxon>Bacteroidota</taxon>
        <taxon>Chitinophagia</taxon>
        <taxon>Chitinophagales</taxon>
        <taxon>Chitinophagaceae</taxon>
        <taxon>Niabella</taxon>
    </lineage>
</organism>
<dbReference type="SUPFAM" id="SSF48498">
    <property type="entry name" value="Tetracyclin repressor-like, C-terminal domain"/>
    <property type="match status" value="1"/>
</dbReference>
<evidence type="ECO:0000256" key="2">
    <source>
        <dbReference type="ARBA" id="ARBA00023125"/>
    </source>
</evidence>
<dbReference type="Pfam" id="PF00440">
    <property type="entry name" value="TetR_N"/>
    <property type="match status" value="1"/>
</dbReference>
<dbReference type="PROSITE" id="PS50977">
    <property type="entry name" value="HTH_TETR_2"/>
    <property type="match status" value="1"/>
</dbReference>
<keyword evidence="3" id="KW-0804">Transcription</keyword>
<name>A0ABZ0W5I2_9BACT</name>
<dbReference type="InterPro" id="IPR036271">
    <property type="entry name" value="Tet_transcr_reg_TetR-rel_C_sf"/>
</dbReference>
<dbReference type="Proteomes" id="UP001325680">
    <property type="component" value="Chromosome"/>
</dbReference>
<evidence type="ECO:0000313" key="7">
    <source>
        <dbReference type="Proteomes" id="UP001325680"/>
    </source>
</evidence>
<accession>A0ABZ0W5I2</accession>
<dbReference type="InterPro" id="IPR011075">
    <property type="entry name" value="TetR_C"/>
</dbReference>
<dbReference type="Gene3D" id="1.10.357.10">
    <property type="entry name" value="Tetracycline Repressor, domain 2"/>
    <property type="match status" value="1"/>
</dbReference>
<dbReference type="Pfam" id="PF16925">
    <property type="entry name" value="TetR_C_13"/>
    <property type="match status" value="1"/>
</dbReference>
<feature type="domain" description="HTH tetR-type" evidence="5">
    <location>
        <begin position="5"/>
        <end position="65"/>
    </location>
</feature>
<dbReference type="InterPro" id="IPR001647">
    <property type="entry name" value="HTH_TetR"/>
</dbReference>
<evidence type="ECO:0000259" key="5">
    <source>
        <dbReference type="PROSITE" id="PS50977"/>
    </source>
</evidence>
<gene>
    <name evidence="6" type="ORF">U0035_21170</name>
</gene>
<dbReference type="InterPro" id="IPR023772">
    <property type="entry name" value="DNA-bd_HTH_TetR-type_CS"/>
</dbReference>
<keyword evidence="1" id="KW-0805">Transcription regulation</keyword>
<dbReference type="EMBL" id="CP139960">
    <property type="protein sequence ID" value="WQD38184.1"/>
    <property type="molecule type" value="Genomic_DNA"/>
</dbReference>
<dbReference type="PRINTS" id="PR00455">
    <property type="entry name" value="HTHTETR"/>
</dbReference>
<keyword evidence="7" id="KW-1185">Reference proteome</keyword>
<evidence type="ECO:0000313" key="6">
    <source>
        <dbReference type="EMBL" id="WQD38184.1"/>
    </source>
</evidence>
<feature type="DNA-binding region" description="H-T-H motif" evidence="4">
    <location>
        <begin position="28"/>
        <end position="47"/>
    </location>
</feature>
<dbReference type="SUPFAM" id="SSF46689">
    <property type="entry name" value="Homeodomain-like"/>
    <property type="match status" value="1"/>
</dbReference>
<protein>
    <submittedName>
        <fullName evidence="6">TetR/AcrR family transcriptional regulator</fullName>
    </submittedName>
</protein>
<keyword evidence="2 4" id="KW-0238">DNA-binding</keyword>
<sequence length="197" mass="22800">MKKAAATRMNILHKAFELIYARGYQATSIDEIIATTQVTKGAFFYHFKNKDEMGVAIIEEILKPTLNNSFITPLERDEHPLSAIYNLMRYLLTKDKFLKPEYGCPAANFTHEMTPWNANFSRVLNELTEQWMQVMTRALERGKKQGLVSKDINAKQVTLFVVSGYWGIRNLGKLGNKSYYTSYLKELKNYLNTLRQI</sequence>
<reference evidence="6 7" key="1">
    <citation type="submission" date="2023-12" db="EMBL/GenBank/DDBJ databases">
        <title>Genome sequencing and assembly of bacterial species from a model synthetic community.</title>
        <authorList>
            <person name="Hogle S.L."/>
        </authorList>
    </citation>
    <scope>NUCLEOTIDE SEQUENCE [LARGE SCALE GENOMIC DNA]</scope>
    <source>
        <strain evidence="6 7">HAMBI_3031</strain>
    </source>
</reference>
<dbReference type="PROSITE" id="PS01081">
    <property type="entry name" value="HTH_TETR_1"/>
    <property type="match status" value="1"/>
</dbReference>
<evidence type="ECO:0000256" key="4">
    <source>
        <dbReference type="PROSITE-ProRule" id="PRU00335"/>
    </source>
</evidence>
<dbReference type="PANTHER" id="PTHR47506">
    <property type="entry name" value="TRANSCRIPTIONAL REGULATORY PROTEIN"/>
    <property type="match status" value="1"/>
</dbReference>
<evidence type="ECO:0000256" key="1">
    <source>
        <dbReference type="ARBA" id="ARBA00023015"/>
    </source>
</evidence>